<keyword evidence="5 11" id="KW-0378">Hydrolase</keyword>
<protein>
    <recommendedName>
        <fullName evidence="4 11">beta-glucosidase</fullName>
        <ecNumber evidence="4 11">3.2.1.21</ecNumber>
    </recommendedName>
</protein>
<evidence type="ECO:0000256" key="8">
    <source>
        <dbReference type="ARBA" id="ARBA00023277"/>
    </source>
</evidence>
<dbReference type="PROSITE" id="PS00775">
    <property type="entry name" value="GLYCOSYL_HYDROL_F3"/>
    <property type="match status" value="1"/>
</dbReference>
<evidence type="ECO:0000256" key="10">
    <source>
        <dbReference type="ARBA" id="ARBA00023326"/>
    </source>
</evidence>
<dbReference type="PANTHER" id="PTHR42715:SF27">
    <property type="entry name" value="BETA-GLUCOSIDASE-RELATED"/>
    <property type="match status" value="1"/>
</dbReference>
<evidence type="ECO:0000256" key="9">
    <source>
        <dbReference type="ARBA" id="ARBA00023295"/>
    </source>
</evidence>
<comment type="catalytic activity">
    <reaction evidence="1 11">
        <text>Hydrolysis of terminal, non-reducing beta-D-glucosyl residues with release of beta-D-glucose.</text>
        <dbReference type="EC" id="3.2.1.21"/>
    </reaction>
</comment>
<dbReference type="Pfam" id="PF01915">
    <property type="entry name" value="Glyco_hydro_3_C"/>
    <property type="match status" value="1"/>
</dbReference>
<dbReference type="PRINTS" id="PR00133">
    <property type="entry name" value="GLHYDRLASE3"/>
</dbReference>
<dbReference type="Gene3D" id="3.40.50.1700">
    <property type="entry name" value="Glycoside hydrolase family 3 C-terminal domain"/>
    <property type="match status" value="1"/>
</dbReference>
<feature type="domain" description="Glycoside hydrolase family 3 C-terminal" evidence="14">
    <location>
        <begin position="324"/>
        <end position="437"/>
    </location>
</feature>
<comment type="similarity">
    <text evidence="3 11">Belongs to the glycosyl hydrolase 3 family.</text>
</comment>
<evidence type="ECO:0000256" key="7">
    <source>
        <dbReference type="ARBA" id="ARBA00023180"/>
    </source>
</evidence>
<dbReference type="PANTHER" id="PTHR42715">
    <property type="entry name" value="BETA-GLUCOSIDASE"/>
    <property type="match status" value="1"/>
</dbReference>
<dbReference type="Pfam" id="PF00933">
    <property type="entry name" value="Glyco_hydro_3"/>
    <property type="match status" value="1"/>
</dbReference>
<dbReference type="GO" id="GO:0008422">
    <property type="term" value="F:beta-glucosidase activity"/>
    <property type="evidence" value="ECO:0007669"/>
    <property type="project" value="UniProtKB-EC"/>
</dbReference>
<comment type="pathway">
    <text evidence="2 11">Glycan metabolism; cellulose degradation.</text>
</comment>
<accession>A0A0G4L6A1</accession>
<evidence type="ECO:0000256" key="2">
    <source>
        <dbReference type="ARBA" id="ARBA00004987"/>
    </source>
</evidence>
<evidence type="ECO:0000256" key="1">
    <source>
        <dbReference type="ARBA" id="ARBA00000448"/>
    </source>
</evidence>
<dbReference type="Gene3D" id="3.20.20.300">
    <property type="entry name" value="Glycoside hydrolase, family 3, N-terminal domain"/>
    <property type="match status" value="1"/>
</dbReference>
<evidence type="ECO:0000256" key="11">
    <source>
        <dbReference type="RuleBase" id="RU361161"/>
    </source>
</evidence>
<keyword evidence="7" id="KW-0325">Glycoprotein</keyword>
<dbReference type="SUPFAM" id="SSF52279">
    <property type="entry name" value="Beta-D-glucan exohydrolase, C-terminal domain"/>
    <property type="match status" value="1"/>
</dbReference>
<dbReference type="SUPFAM" id="SSF51445">
    <property type="entry name" value="(Trans)glycosidases"/>
    <property type="match status" value="1"/>
</dbReference>
<organism evidence="15 16">
    <name type="scientific">Verticillium longisporum</name>
    <name type="common">Verticillium dahliae var. longisporum</name>
    <dbReference type="NCBI Taxonomy" id="100787"/>
    <lineage>
        <taxon>Eukaryota</taxon>
        <taxon>Fungi</taxon>
        <taxon>Dikarya</taxon>
        <taxon>Ascomycota</taxon>
        <taxon>Pezizomycotina</taxon>
        <taxon>Sordariomycetes</taxon>
        <taxon>Hypocreomycetidae</taxon>
        <taxon>Glomerellales</taxon>
        <taxon>Plectosphaerellaceae</taxon>
        <taxon>Verticillium</taxon>
    </lineage>
</organism>
<dbReference type="InterPro" id="IPR050288">
    <property type="entry name" value="Cellulose_deg_GH3"/>
</dbReference>
<dbReference type="InterPro" id="IPR001764">
    <property type="entry name" value="Glyco_hydro_3_N"/>
</dbReference>
<dbReference type="InterPro" id="IPR002772">
    <property type="entry name" value="Glyco_hydro_3_C"/>
</dbReference>
<evidence type="ECO:0000313" key="16">
    <source>
        <dbReference type="Proteomes" id="UP000045706"/>
    </source>
</evidence>
<name>A0A0G4L6A1_VERLO</name>
<feature type="non-terminal residue" evidence="15">
    <location>
        <position position="1"/>
    </location>
</feature>
<evidence type="ECO:0000256" key="5">
    <source>
        <dbReference type="ARBA" id="ARBA00022801"/>
    </source>
</evidence>
<keyword evidence="6" id="KW-0136">Cellulose degradation</keyword>
<gene>
    <name evidence="15" type="ORF">BN1723_011317</name>
</gene>
<keyword evidence="8 11" id="KW-0119">Carbohydrate metabolism</keyword>
<dbReference type="InterPro" id="IPR017853">
    <property type="entry name" value="GH"/>
</dbReference>
<dbReference type="EMBL" id="CVQI01008002">
    <property type="protein sequence ID" value="CRK17499.1"/>
    <property type="molecule type" value="Genomic_DNA"/>
</dbReference>
<keyword evidence="10 11" id="KW-0624">Polysaccharide degradation</keyword>
<dbReference type="InterPro" id="IPR036962">
    <property type="entry name" value="Glyco_hydro_3_N_sf"/>
</dbReference>
<dbReference type="Proteomes" id="UP000045706">
    <property type="component" value="Unassembled WGS sequence"/>
</dbReference>
<dbReference type="FunFam" id="3.20.20.300:FF:000006">
    <property type="entry name" value="Beta-glucosidase H"/>
    <property type="match status" value="1"/>
</dbReference>
<reference evidence="16" key="1">
    <citation type="submission" date="2015-05" db="EMBL/GenBank/DDBJ databases">
        <authorList>
            <person name="Fogelqvist Johan"/>
        </authorList>
    </citation>
    <scope>NUCLEOTIDE SEQUENCE [LARGE SCALE GENOMIC DNA]</scope>
</reference>
<dbReference type="GO" id="GO:0031511">
    <property type="term" value="C:Mis6-Sim4 complex"/>
    <property type="evidence" value="ECO:0007669"/>
    <property type="project" value="InterPro"/>
</dbReference>
<evidence type="ECO:0000256" key="12">
    <source>
        <dbReference type="SAM" id="MobiDB-lite"/>
    </source>
</evidence>
<evidence type="ECO:0000256" key="6">
    <source>
        <dbReference type="ARBA" id="ARBA00023001"/>
    </source>
</evidence>
<feature type="domain" description="Glycoside hydrolase family 3 N-terminal" evidence="13">
    <location>
        <begin position="45"/>
        <end position="284"/>
    </location>
</feature>
<dbReference type="EC" id="3.2.1.21" evidence="4 11"/>
<dbReference type="InterPro" id="IPR019800">
    <property type="entry name" value="Glyco_hydro_3_AS"/>
</dbReference>
<dbReference type="AlphaFoldDB" id="A0A0G4L6A1"/>
<evidence type="ECO:0000259" key="13">
    <source>
        <dbReference type="Pfam" id="PF00933"/>
    </source>
</evidence>
<sequence>DTARVISATMVVELDVEALLKKLTNSEKVDLLAGIDFWHTKALHKHGIPSVRLSDGPNGVRGTRFFDGVKAACFPCGTALGATFNTALLEEAGRKMGEEAKLKGAHCILGPTINMQRAPLGGRGFESIGKDPVLAGLGSAAICNGIQSTGVQATPKHFVCNDQEHRRNAVQSILTERALREIYAMPFQLTVRDSKPGAFMTAYNGVNGVYCSENPDILEKMLRKEWGWDGMVMSDWYGTYTTTDAANAGLDLEMPGPPRFRGELLKFSVSTDKVKQHVLDERARAMLVFIKECMKLGIPENAEEKTGDTPETAELLRRIGGESLVLLKNENSVLPLKKNKKTVIIGPNAKIATYHGGGSASLAAYYAVTPFDGISQKLESEPIYAQGAYSHKLLPLLGNVVKSPSGERGMVFRAYTDPPNVTSRKPVDERILTNTELNLVDYYVIKNPLWYAEVEGSFVAEEDFISLKQAFLESQTRLLSRDLTPTRRWRADNAAAVEPLPVAAIDDALLGLAQILQQHARRIYPPQSTRLIAEQIDKLYQTEDETTTWDSDELIATNADLTDEKSIASCPPTWPLSKDLDALPMEAKRYADHVSVLNALVARRAQVHERVEQLRRLSKAIQPFRISDNGLGLQENVVTRGGEVERELERMRMLLVRVSGRIASLPTPNNEGGKESHSIAGAEADKTQQLLREF</sequence>
<dbReference type="InterPro" id="IPR025207">
    <property type="entry name" value="Sim4_Fta4"/>
</dbReference>
<feature type="region of interest" description="Disordered" evidence="12">
    <location>
        <begin position="665"/>
        <end position="694"/>
    </location>
</feature>
<dbReference type="InterPro" id="IPR036881">
    <property type="entry name" value="Glyco_hydro_3_C_sf"/>
</dbReference>
<keyword evidence="9 11" id="KW-0326">Glycosidase</keyword>
<proteinExistence type="inferred from homology"/>
<dbReference type="Gene3D" id="2.60.120.260">
    <property type="entry name" value="Galactose-binding domain-like"/>
    <property type="match status" value="1"/>
</dbReference>
<dbReference type="GO" id="GO:0030245">
    <property type="term" value="P:cellulose catabolic process"/>
    <property type="evidence" value="ECO:0007669"/>
    <property type="project" value="UniProtKB-UniPathway"/>
</dbReference>
<evidence type="ECO:0000313" key="15">
    <source>
        <dbReference type="EMBL" id="CRK17499.1"/>
    </source>
</evidence>
<evidence type="ECO:0000256" key="4">
    <source>
        <dbReference type="ARBA" id="ARBA00012744"/>
    </source>
</evidence>
<dbReference type="UniPathway" id="UPA00696"/>
<evidence type="ECO:0000256" key="3">
    <source>
        <dbReference type="ARBA" id="ARBA00005336"/>
    </source>
</evidence>
<evidence type="ECO:0000259" key="14">
    <source>
        <dbReference type="Pfam" id="PF01915"/>
    </source>
</evidence>
<dbReference type="Pfam" id="PF13093">
    <property type="entry name" value="FTA4"/>
    <property type="match status" value="1"/>
</dbReference>